<organism evidence="2">
    <name type="scientific">Rhipicephalus microplus</name>
    <name type="common">Cattle tick</name>
    <name type="synonym">Boophilus microplus</name>
    <dbReference type="NCBI Taxonomy" id="6941"/>
    <lineage>
        <taxon>Eukaryota</taxon>
        <taxon>Metazoa</taxon>
        <taxon>Ecdysozoa</taxon>
        <taxon>Arthropoda</taxon>
        <taxon>Chelicerata</taxon>
        <taxon>Arachnida</taxon>
        <taxon>Acari</taxon>
        <taxon>Parasitiformes</taxon>
        <taxon>Ixodida</taxon>
        <taxon>Ixodoidea</taxon>
        <taxon>Ixodidae</taxon>
        <taxon>Rhipicephalinae</taxon>
        <taxon>Rhipicephalus</taxon>
        <taxon>Boophilus</taxon>
    </lineage>
</organism>
<protein>
    <submittedName>
        <fullName evidence="2">Putative tick transposon</fullName>
    </submittedName>
</protein>
<dbReference type="AlphaFoldDB" id="A0A6G5AA21"/>
<evidence type="ECO:0000313" key="2">
    <source>
        <dbReference type="EMBL" id="NIE47649.1"/>
    </source>
</evidence>
<dbReference type="OrthoDB" id="6515599at2759"/>
<dbReference type="EMBL" id="GIKN01005376">
    <property type="protein sequence ID" value="NIE47649.1"/>
    <property type="molecule type" value="Transcribed_RNA"/>
</dbReference>
<name>A0A6G5AA21_RHIMP</name>
<dbReference type="PANTHER" id="PTHR19446">
    <property type="entry name" value="REVERSE TRANSCRIPTASES"/>
    <property type="match status" value="1"/>
</dbReference>
<dbReference type="VEuPathDB" id="VectorBase:LOC119176703"/>
<proteinExistence type="predicted"/>
<feature type="compositionally biased region" description="Basic and acidic residues" evidence="1">
    <location>
        <begin position="7"/>
        <end position="16"/>
    </location>
</feature>
<sequence>MAPFSQREWERAEKRVPSSTSTGPDGIPIRLIKTLGPKSKQALREAVSKIIIDGEVPDGWKLSRMSMIYKGKGDKADINNYRPITVTSVVYRLAMQIIKERLQAWIEDKRVLGELQNGFWKHRRLEDNLFSLTQCIEIAEKEHRPLWLAFFGYQESVR</sequence>
<accession>A0A6G5AA21</accession>
<feature type="region of interest" description="Disordered" evidence="1">
    <location>
        <begin position="1"/>
        <end position="27"/>
    </location>
</feature>
<reference evidence="2" key="1">
    <citation type="submission" date="2020-03" db="EMBL/GenBank/DDBJ databases">
        <title>A transcriptome and proteome of the tick Rhipicephalus microplus shaped by the genetic composition of its hosts and developmental stage.</title>
        <authorList>
            <person name="Garcia G.R."/>
            <person name="Ribeiro J.M.C."/>
            <person name="Maruyama S.R."/>
            <person name="Gardinasse L.G."/>
            <person name="Nelson K."/>
            <person name="Ferreira B.R."/>
            <person name="Andrade T.G."/>
            <person name="Santos I.K.F.M."/>
        </authorList>
    </citation>
    <scope>NUCLEOTIDE SEQUENCE</scope>
    <source>
        <strain evidence="2">NSGR</strain>
        <tissue evidence="2">Salivary glands</tissue>
    </source>
</reference>
<evidence type="ECO:0000256" key="1">
    <source>
        <dbReference type="SAM" id="MobiDB-lite"/>
    </source>
</evidence>